<dbReference type="SUPFAM" id="SSF89392">
    <property type="entry name" value="Prokaryotic lipoproteins and lipoprotein localization factors"/>
    <property type="match status" value="1"/>
</dbReference>
<evidence type="ECO:0000256" key="1">
    <source>
        <dbReference type="ARBA" id="ARBA00022729"/>
    </source>
</evidence>
<protein>
    <submittedName>
        <fullName evidence="3">Outer membrane lipoprotein carrier protein LolA</fullName>
    </submittedName>
</protein>
<gene>
    <name evidence="3" type="ORF">ACGRVM_13310</name>
</gene>
<dbReference type="Gene3D" id="2.50.20.10">
    <property type="entry name" value="Lipoprotein localisation LolA/LolB/LppX"/>
    <property type="match status" value="1"/>
</dbReference>
<keyword evidence="3" id="KW-0449">Lipoprotein</keyword>
<dbReference type="Proteomes" id="UP001607157">
    <property type="component" value="Unassembled WGS sequence"/>
</dbReference>
<dbReference type="Pfam" id="PF03548">
    <property type="entry name" value="LolA"/>
    <property type="match status" value="1"/>
</dbReference>
<comment type="caution">
    <text evidence="3">The sequence shown here is derived from an EMBL/GenBank/DDBJ whole genome shotgun (WGS) entry which is preliminary data.</text>
</comment>
<dbReference type="CDD" id="cd16325">
    <property type="entry name" value="LolA"/>
    <property type="match status" value="1"/>
</dbReference>
<dbReference type="RefSeq" id="WP_377172367.1">
    <property type="nucleotide sequence ID" value="NZ_JBHTJC010000003.1"/>
</dbReference>
<proteinExistence type="predicted"/>
<sequence length="204" mass="21748">MHPIKTAAAAVTLLLAASLPAAAEKLSLAEVSRYLNSFQTASGAFTQINDDGTISEGRILIKRPGRVRFEYKPPEEMLVVADGDTVGIIDGKSNEGPQGYPLNRTPLSIILARNVDLTRARMVTGHSSDGTTTTVRAQDPENPDYGSIELVFTANPTELRQWVINDSGGSRTTVVLGDLTTGVSIPNETFVIPGIGTGEGRVER</sequence>
<dbReference type="InterPro" id="IPR029046">
    <property type="entry name" value="LolA/LolB/LppX"/>
</dbReference>
<evidence type="ECO:0000313" key="4">
    <source>
        <dbReference type="Proteomes" id="UP001607157"/>
    </source>
</evidence>
<dbReference type="PANTHER" id="PTHR35869:SF1">
    <property type="entry name" value="OUTER-MEMBRANE LIPOPROTEIN CARRIER PROTEIN"/>
    <property type="match status" value="1"/>
</dbReference>
<feature type="chain" id="PRO_5045930857" evidence="2">
    <location>
        <begin position="24"/>
        <end position="204"/>
    </location>
</feature>
<dbReference type="InterPro" id="IPR004564">
    <property type="entry name" value="OM_lipoprot_carrier_LolA-like"/>
</dbReference>
<evidence type="ECO:0000256" key="2">
    <source>
        <dbReference type="SAM" id="SignalP"/>
    </source>
</evidence>
<name>A0ABW7I9V3_9RHOB</name>
<organism evidence="3 4">
    <name type="scientific">Roseovarius aquimarinus</name>
    <dbReference type="NCBI Taxonomy" id="1229156"/>
    <lineage>
        <taxon>Bacteria</taxon>
        <taxon>Pseudomonadati</taxon>
        <taxon>Pseudomonadota</taxon>
        <taxon>Alphaproteobacteria</taxon>
        <taxon>Rhodobacterales</taxon>
        <taxon>Roseobacteraceae</taxon>
        <taxon>Roseovarius</taxon>
    </lineage>
</organism>
<keyword evidence="1 2" id="KW-0732">Signal</keyword>
<feature type="signal peptide" evidence="2">
    <location>
        <begin position="1"/>
        <end position="23"/>
    </location>
</feature>
<dbReference type="PANTHER" id="PTHR35869">
    <property type="entry name" value="OUTER-MEMBRANE LIPOPROTEIN CARRIER PROTEIN"/>
    <property type="match status" value="1"/>
</dbReference>
<accession>A0ABW7I9V3</accession>
<keyword evidence="4" id="KW-1185">Reference proteome</keyword>
<evidence type="ECO:0000313" key="3">
    <source>
        <dbReference type="EMBL" id="MFH0254878.1"/>
    </source>
</evidence>
<dbReference type="EMBL" id="JBIHMM010000003">
    <property type="protein sequence ID" value="MFH0254878.1"/>
    <property type="molecule type" value="Genomic_DNA"/>
</dbReference>
<reference evidence="3 4" key="1">
    <citation type="submission" date="2024-10" db="EMBL/GenBank/DDBJ databases">
        <authorList>
            <person name="Yang X.-N."/>
        </authorList>
    </citation>
    <scope>NUCLEOTIDE SEQUENCE [LARGE SCALE GENOMIC DNA]</scope>
    <source>
        <strain evidence="3 4">CAU 1059</strain>
    </source>
</reference>